<dbReference type="STRING" id="1641165.XM38_09505"/>
<dbReference type="Pfam" id="PF06967">
    <property type="entry name" value="Mo-nitro_C"/>
    <property type="match status" value="1"/>
</dbReference>
<reference evidence="3 4" key="1">
    <citation type="journal article" date="2016" name="Biochim. Biophys. Acta">
        <title>Characterization of red-shifted phycobilisomes isolated from the chlorophyll f-containing cyanobacterium Halomicronema hongdechloris.</title>
        <authorList>
            <person name="Li Y."/>
            <person name="Lin Y."/>
            <person name="Garvey C.J."/>
            <person name="Birch D."/>
            <person name="Corkery R.W."/>
            <person name="Loughlin P.C."/>
            <person name="Scheer H."/>
            <person name="Willows R.D."/>
            <person name="Chen M."/>
        </authorList>
    </citation>
    <scope>NUCLEOTIDE SEQUENCE [LARGE SCALE GENOMIC DNA]</scope>
    <source>
        <strain evidence="3 4">C2206</strain>
    </source>
</reference>
<proteinExistence type="predicted"/>
<evidence type="ECO:0000259" key="1">
    <source>
        <dbReference type="Pfam" id="PF05099"/>
    </source>
</evidence>
<keyword evidence="4" id="KW-1185">Reference proteome</keyword>
<dbReference type="InterPro" id="IPR009717">
    <property type="entry name" value="Mo-dep_Nase_C"/>
</dbReference>
<dbReference type="CDD" id="cd07177">
    <property type="entry name" value="terB_like"/>
    <property type="match status" value="1"/>
</dbReference>
<dbReference type="Gene3D" id="1.10.3680.10">
    <property type="entry name" value="TerB-like"/>
    <property type="match status" value="1"/>
</dbReference>
<dbReference type="InterPro" id="IPR029024">
    <property type="entry name" value="TerB-like"/>
</dbReference>
<dbReference type="EMBL" id="CP021983">
    <property type="protein sequence ID" value="ASC70639.1"/>
    <property type="molecule type" value="Genomic_DNA"/>
</dbReference>
<evidence type="ECO:0000313" key="4">
    <source>
        <dbReference type="Proteomes" id="UP000191901"/>
    </source>
</evidence>
<evidence type="ECO:0008006" key="5">
    <source>
        <dbReference type="Google" id="ProtNLM"/>
    </source>
</evidence>
<dbReference type="AlphaFoldDB" id="A0A1Z3HJZ7"/>
<feature type="domain" description="Co-chaperone DjlA N-terminal" evidence="1">
    <location>
        <begin position="74"/>
        <end position="122"/>
    </location>
</feature>
<dbReference type="OrthoDB" id="516441at2"/>
<dbReference type="KEGG" id="hhg:XM38_015790"/>
<dbReference type="RefSeq" id="WP_088429431.1">
    <property type="nucleotide sequence ID" value="NZ_CP021983.2"/>
</dbReference>
<dbReference type="SUPFAM" id="SSF158682">
    <property type="entry name" value="TerB-like"/>
    <property type="match status" value="1"/>
</dbReference>
<feature type="domain" description="Mo-dependent nitrogenase C-terminal" evidence="2">
    <location>
        <begin position="146"/>
        <end position="226"/>
    </location>
</feature>
<name>A0A1Z3HJZ7_9CYAN</name>
<accession>A0A1Z3HJZ7</accession>
<evidence type="ECO:0000259" key="2">
    <source>
        <dbReference type="Pfam" id="PF06967"/>
    </source>
</evidence>
<dbReference type="InterPro" id="IPR007791">
    <property type="entry name" value="DjlA_N"/>
</dbReference>
<dbReference type="Proteomes" id="UP000191901">
    <property type="component" value="Chromosome"/>
</dbReference>
<organism evidence="3 4">
    <name type="scientific">Halomicronema hongdechloris C2206</name>
    <dbReference type="NCBI Taxonomy" id="1641165"/>
    <lineage>
        <taxon>Bacteria</taxon>
        <taxon>Bacillati</taxon>
        <taxon>Cyanobacteriota</taxon>
        <taxon>Cyanophyceae</taxon>
        <taxon>Nodosilineales</taxon>
        <taxon>Nodosilineaceae</taxon>
        <taxon>Halomicronema</taxon>
    </lineage>
</organism>
<gene>
    <name evidence="3" type="ORF">XM38_015790</name>
</gene>
<dbReference type="Pfam" id="PF05099">
    <property type="entry name" value="TerB"/>
    <property type="match status" value="1"/>
</dbReference>
<evidence type="ECO:0000313" key="3">
    <source>
        <dbReference type="EMBL" id="ASC70639.1"/>
    </source>
</evidence>
<sequence length="227" mass="25247">MSSSTTSTTQSPYTQEQIRVWLRGLLTIAWADGDFDADEKQLIASITDEELAPNVDFDSFKIVSPDELVATLGTDPKTAENFLRMAVMVALADGVYSSEEDGVLQSFCHSLGLQDDVLASLRSTLYDHETATGSVPVADGTGRDPLKPAREWLDQLEVHDPRLARFICKMVPSQCPFERDVVLFGRKLVHIPAMCKLNPLYEQLVGLRFRALSYLADDCQEDVTPYL</sequence>
<protein>
    <recommendedName>
        <fullName evidence="5">Mo-dependent nitrogenase C-terminal domain-containing protein</fullName>
    </recommendedName>
</protein>